<feature type="domain" description="CdaR GGDEF-like" evidence="3">
    <location>
        <begin position="167"/>
        <end position="269"/>
    </location>
</feature>
<evidence type="ECO:0000313" key="5">
    <source>
        <dbReference type="Proteomes" id="UP000527616"/>
    </source>
</evidence>
<dbReference type="Pfam" id="PF17853">
    <property type="entry name" value="GGDEF_2"/>
    <property type="match status" value="1"/>
</dbReference>
<gene>
    <name evidence="4" type="ORF">GGQ54_002303</name>
</gene>
<accession>A0A7Z0DAJ7</accession>
<dbReference type="PANTHER" id="PTHR33744">
    <property type="entry name" value="CARBOHYDRATE DIACID REGULATOR"/>
    <property type="match status" value="1"/>
</dbReference>
<reference evidence="4 5" key="1">
    <citation type="submission" date="2020-07" db="EMBL/GenBank/DDBJ databases">
        <title>Sequencing the genomes of 1000 actinobacteria strains.</title>
        <authorList>
            <person name="Klenk H.-P."/>
        </authorList>
    </citation>
    <scope>NUCLEOTIDE SEQUENCE [LARGE SCALE GENOMIC DNA]</scope>
    <source>
        <strain evidence="4 5">DSM 103164</strain>
    </source>
</reference>
<sequence>MAEVGASLDDLLQDLSEEVGRRLVLLDDDLCVVGYSIHESDEDRERLGQVLAHSDSWARPSVAAGGWRVRNIPQLGRVLFAPVDDQQRRVGHLITVLRPAESPEGADLAPLLAGAARLGPPLGLRALRGDERRGAAARLLDELFAADEGRRSGAAAALIDQGLLGGSGHYCAVALGAPPGGEGAGTRTTLAVRLTVDFVARTSTASVAGGVLGDGVGVLVFPRPVVAERLGRILGRPELAGVRAGIGPVVGTLGEVPRSFARARAAWRAAYLAADRHPVVLNWVDAGLDGVLAMLPLEDIGADDLGPPIRRLLAEPRSAAMIETLEAYLAAGGDARATARVLCIHRSTLYYRLGRIRTVVGVELSDGGVRGELQGGLRLARLAGLIGGAR</sequence>
<evidence type="ECO:0008006" key="6">
    <source>
        <dbReference type="Google" id="ProtNLM"/>
    </source>
</evidence>
<organism evidence="4 5">
    <name type="scientific">Naumannella cuiyingiana</name>
    <dbReference type="NCBI Taxonomy" id="1347891"/>
    <lineage>
        <taxon>Bacteria</taxon>
        <taxon>Bacillati</taxon>
        <taxon>Actinomycetota</taxon>
        <taxon>Actinomycetes</taxon>
        <taxon>Propionibacteriales</taxon>
        <taxon>Propionibacteriaceae</taxon>
        <taxon>Naumannella</taxon>
    </lineage>
</organism>
<dbReference type="EMBL" id="JACBZS010000001">
    <property type="protein sequence ID" value="NYI71743.1"/>
    <property type="molecule type" value="Genomic_DNA"/>
</dbReference>
<keyword evidence="5" id="KW-1185">Reference proteome</keyword>
<name>A0A7Z0DAJ7_9ACTN</name>
<dbReference type="InterPro" id="IPR025736">
    <property type="entry name" value="PucR_C-HTH_dom"/>
</dbReference>
<evidence type="ECO:0000256" key="1">
    <source>
        <dbReference type="ARBA" id="ARBA00006754"/>
    </source>
</evidence>
<protein>
    <recommendedName>
        <fullName evidence="6">PucR C-terminal helix-turn-helix domain-containing protein</fullName>
    </recommendedName>
</protein>
<dbReference type="Proteomes" id="UP000527616">
    <property type="component" value="Unassembled WGS sequence"/>
</dbReference>
<dbReference type="PANTHER" id="PTHR33744:SF17">
    <property type="entry name" value="CONSERVED PROTEIN"/>
    <property type="match status" value="1"/>
</dbReference>
<evidence type="ECO:0000259" key="2">
    <source>
        <dbReference type="Pfam" id="PF13556"/>
    </source>
</evidence>
<dbReference type="AlphaFoldDB" id="A0A7Z0DAJ7"/>
<proteinExistence type="inferred from homology"/>
<comment type="similarity">
    <text evidence="1">Belongs to the CdaR family.</text>
</comment>
<evidence type="ECO:0000313" key="4">
    <source>
        <dbReference type="EMBL" id="NYI71743.1"/>
    </source>
</evidence>
<dbReference type="InterPro" id="IPR041522">
    <property type="entry name" value="CdaR_GGDEF"/>
</dbReference>
<dbReference type="InterPro" id="IPR042070">
    <property type="entry name" value="PucR_C-HTH_sf"/>
</dbReference>
<dbReference type="RefSeq" id="WP_218843834.1">
    <property type="nucleotide sequence ID" value="NZ_JACBZS010000001.1"/>
</dbReference>
<feature type="domain" description="PucR C-terminal helix-turn-helix" evidence="2">
    <location>
        <begin position="322"/>
        <end position="378"/>
    </location>
</feature>
<dbReference type="Pfam" id="PF13556">
    <property type="entry name" value="HTH_30"/>
    <property type="match status" value="1"/>
</dbReference>
<evidence type="ECO:0000259" key="3">
    <source>
        <dbReference type="Pfam" id="PF17853"/>
    </source>
</evidence>
<comment type="caution">
    <text evidence="4">The sequence shown here is derived from an EMBL/GenBank/DDBJ whole genome shotgun (WGS) entry which is preliminary data.</text>
</comment>
<dbReference type="Gene3D" id="1.10.10.2840">
    <property type="entry name" value="PucR C-terminal helix-turn-helix domain"/>
    <property type="match status" value="1"/>
</dbReference>
<dbReference type="InterPro" id="IPR051448">
    <property type="entry name" value="CdaR-like_regulators"/>
</dbReference>